<dbReference type="GeneID" id="75827393"/>
<gene>
    <name evidence="3" type="ORF">J7T54_000874</name>
</gene>
<dbReference type="SMART" id="SM00668">
    <property type="entry name" value="CTLH"/>
    <property type="match status" value="1"/>
</dbReference>
<dbReference type="InterPro" id="IPR006594">
    <property type="entry name" value="LisH"/>
</dbReference>
<evidence type="ECO:0000313" key="4">
    <source>
        <dbReference type="Proteomes" id="UP001055219"/>
    </source>
</evidence>
<dbReference type="InterPro" id="IPR013144">
    <property type="entry name" value="CRA_dom"/>
</dbReference>
<feature type="domain" description="CTLH" evidence="2">
    <location>
        <begin position="71"/>
        <end position="122"/>
    </location>
</feature>
<dbReference type="Proteomes" id="UP001055219">
    <property type="component" value="Unassembled WGS sequence"/>
</dbReference>
<dbReference type="PROSITE" id="PS50897">
    <property type="entry name" value="CTLH"/>
    <property type="match status" value="1"/>
</dbReference>
<dbReference type="EMBL" id="JAGIXG020000011">
    <property type="protein sequence ID" value="KAI6782731.1"/>
    <property type="molecule type" value="Genomic_DNA"/>
</dbReference>
<dbReference type="AlphaFoldDB" id="A0A9P9Y3K6"/>
<protein>
    <submittedName>
        <fullName evidence="3">Motif-containing</fullName>
    </submittedName>
</protein>
<evidence type="ECO:0000259" key="2">
    <source>
        <dbReference type="PROSITE" id="PS50897"/>
    </source>
</evidence>
<comment type="caution">
    <text evidence="3">The sequence shown here is derived from an EMBL/GenBank/DDBJ whole genome shotgun (WGS) entry which is preliminary data.</text>
</comment>
<dbReference type="Pfam" id="PF08513">
    <property type="entry name" value="LisH"/>
    <property type="match status" value="1"/>
</dbReference>
<dbReference type="InterPro" id="IPR006595">
    <property type="entry name" value="CTLH_C"/>
</dbReference>
<reference evidence="3" key="2">
    <citation type="submission" date="2022-07" db="EMBL/GenBank/DDBJ databases">
        <authorList>
            <person name="Goncalves M.F.M."/>
            <person name="Hilario S."/>
            <person name="Van De Peer Y."/>
            <person name="Esteves A.C."/>
            <person name="Alves A."/>
        </authorList>
    </citation>
    <scope>NUCLEOTIDE SEQUENCE</scope>
    <source>
        <strain evidence="3">MUM 19.33</strain>
    </source>
</reference>
<accession>A0A9P9Y3K6</accession>
<evidence type="ECO:0000256" key="1">
    <source>
        <dbReference type="ARBA" id="ARBA00002343"/>
    </source>
</evidence>
<dbReference type="InterPro" id="IPR024964">
    <property type="entry name" value="CTLH/CRA"/>
</dbReference>
<name>A0A9P9Y3K6_9HYPO</name>
<comment type="function">
    <text evidence="1">Involved in the proteasome-dependent degradation of fructose-1,6-bisphosphatase.</text>
</comment>
<dbReference type="SMART" id="SM00757">
    <property type="entry name" value="CRA"/>
    <property type="match status" value="1"/>
</dbReference>
<sequence length="242" mass="27185">MTSSAASTTPPEARPNWDQRVWAAKAPKSDINALILDYLTMEGYPKAAANFCKEANMKTPGDEYFTQTLWEVRQQMQRGDLQTAIETLNEIDPKILEGDEELHFLLLRLQLVEIIRDCDVDGGDIQHALEFARMNLGPRAAANPKFLDDLEKTMALLMIPRNQLEPPLAAMLDTKVRTDAAESVIGAIMATRSRRTMAGIRDLVKLRVWAENKGRMLSANVIPDDLSTYLNDEYENDTAMTT</sequence>
<dbReference type="Pfam" id="PF10607">
    <property type="entry name" value="CTLH"/>
    <property type="match status" value="1"/>
</dbReference>
<evidence type="ECO:0000313" key="3">
    <source>
        <dbReference type="EMBL" id="KAI6782731.1"/>
    </source>
</evidence>
<dbReference type="PANTHER" id="PTHR12864">
    <property type="entry name" value="RAN BINDING PROTEIN 9-RELATED"/>
    <property type="match status" value="1"/>
</dbReference>
<dbReference type="RefSeq" id="XP_051363587.1">
    <property type="nucleotide sequence ID" value="XM_051504908.1"/>
</dbReference>
<organism evidence="3 4">
    <name type="scientific">Emericellopsis cladophorae</name>
    <dbReference type="NCBI Taxonomy" id="2686198"/>
    <lineage>
        <taxon>Eukaryota</taxon>
        <taxon>Fungi</taxon>
        <taxon>Dikarya</taxon>
        <taxon>Ascomycota</taxon>
        <taxon>Pezizomycotina</taxon>
        <taxon>Sordariomycetes</taxon>
        <taxon>Hypocreomycetidae</taxon>
        <taxon>Hypocreales</taxon>
        <taxon>Bionectriaceae</taxon>
        <taxon>Emericellopsis</taxon>
    </lineage>
</organism>
<reference evidence="3" key="1">
    <citation type="journal article" date="2021" name="J Fungi (Basel)">
        <title>Genomic and Metabolomic Analyses of the Marine Fungus Emericellopsis cladophorae: Insights into Saltwater Adaptability Mechanisms and Its Biosynthetic Potential.</title>
        <authorList>
            <person name="Goncalves M.F.M."/>
            <person name="Hilario S."/>
            <person name="Van de Peer Y."/>
            <person name="Esteves A.C."/>
            <person name="Alves A."/>
        </authorList>
    </citation>
    <scope>NUCLEOTIDE SEQUENCE</scope>
    <source>
        <strain evidence="3">MUM 19.33</strain>
    </source>
</reference>
<keyword evidence="4" id="KW-1185">Reference proteome</keyword>
<dbReference type="InterPro" id="IPR050618">
    <property type="entry name" value="Ubq-SigPath_Reg"/>
</dbReference>
<proteinExistence type="predicted"/>
<dbReference type="OrthoDB" id="2415936at2759"/>
<dbReference type="PROSITE" id="PS50896">
    <property type="entry name" value="LISH"/>
    <property type="match status" value="1"/>
</dbReference>
<dbReference type="SMART" id="SM00667">
    <property type="entry name" value="LisH"/>
    <property type="match status" value="1"/>
</dbReference>